<keyword evidence="2" id="KW-1185">Reference proteome</keyword>
<gene>
    <name evidence="1" type="ORF">KIN20_024586</name>
</gene>
<reference evidence="1" key="1">
    <citation type="submission" date="2021-06" db="EMBL/GenBank/DDBJ databases">
        <title>Parelaphostrongylus tenuis whole genome reference sequence.</title>
        <authorList>
            <person name="Garwood T.J."/>
            <person name="Larsen P.A."/>
            <person name="Fountain-Jones N.M."/>
            <person name="Garbe J.R."/>
            <person name="Macchietto M.G."/>
            <person name="Kania S.A."/>
            <person name="Gerhold R.W."/>
            <person name="Richards J.E."/>
            <person name="Wolf T.M."/>
        </authorList>
    </citation>
    <scope>NUCLEOTIDE SEQUENCE</scope>
    <source>
        <strain evidence="1">MNPRO001-30</strain>
        <tissue evidence="1">Meninges</tissue>
    </source>
</reference>
<name>A0AAD5QWU4_PARTN</name>
<dbReference type="Proteomes" id="UP001196413">
    <property type="component" value="Unassembled WGS sequence"/>
</dbReference>
<organism evidence="1 2">
    <name type="scientific">Parelaphostrongylus tenuis</name>
    <name type="common">Meningeal worm</name>
    <dbReference type="NCBI Taxonomy" id="148309"/>
    <lineage>
        <taxon>Eukaryota</taxon>
        <taxon>Metazoa</taxon>
        <taxon>Ecdysozoa</taxon>
        <taxon>Nematoda</taxon>
        <taxon>Chromadorea</taxon>
        <taxon>Rhabditida</taxon>
        <taxon>Rhabditina</taxon>
        <taxon>Rhabditomorpha</taxon>
        <taxon>Strongyloidea</taxon>
        <taxon>Metastrongylidae</taxon>
        <taxon>Parelaphostrongylus</taxon>
    </lineage>
</organism>
<evidence type="ECO:0000313" key="1">
    <source>
        <dbReference type="EMBL" id="KAJ1364482.1"/>
    </source>
</evidence>
<sequence length="72" mass="8098">MSKGHDMERSIESFVSKCHQYSALSEQRGRTYIENTASRPQMVKELVFVGAIGGVAYRGSLSAKLKKNEFRT</sequence>
<dbReference type="EMBL" id="JAHQIW010004986">
    <property type="protein sequence ID" value="KAJ1364482.1"/>
    <property type="molecule type" value="Genomic_DNA"/>
</dbReference>
<proteinExistence type="predicted"/>
<accession>A0AAD5QWU4</accession>
<evidence type="ECO:0000313" key="2">
    <source>
        <dbReference type="Proteomes" id="UP001196413"/>
    </source>
</evidence>
<comment type="caution">
    <text evidence="1">The sequence shown here is derived from an EMBL/GenBank/DDBJ whole genome shotgun (WGS) entry which is preliminary data.</text>
</comment>
<dbReference type="AlphaFoldDB" id="A0AAD5QWU4"/>
<protein>
    <submittedName>
        <fullName evidence="1">Uncharacterized protein</fullName>
    </submittedName>
</protein>